<dbReference type="Pfam" id="PF02581">
    <property type="entry name" value="TMP-TENI"/>
    <property type="match status" value="1"/>
</dbReference>
<keyword evidence="19" id="KW-1185">Reference proteome</keyword>
<evidence type="ECO:0000256" key="16">
    <source>
        <dbReference type="ARBA" id="ARBA00042798"/>
    </source>
</evidence>
<protein>
    <recommendedName>
        <fullName evidence="13">8-oxo-dGTP diphosphatase</fullName>
        <ecNumber evidence="12">3.6.1.55</ecNumber>
    </recommendedName>
    <alternativeName>
        <fullName evidence="16">7,8-dihydro-8-oxoguanine-triphosphatase</fullName>
    </alternativeName>
    <alternativeName>
        <fullName evidence="15">Mutator protein MutT</fullName>
    </alternativeName>
    <alternativeName>
        <fullName evidence="14">dGTP pyrophosphohydrolase</fullName>
    </alternativeName>
</protein>
<dbReference type="GO" id="GO:0008413">
    <property type="term" value="F:8-oxo-7,8-dihydroguanosine triphosphate pyrophosphatase activity"/>
    <property type="evidence" value="ECO:0007669"/>
    <property type="project" value="TreeGrafter"/>
</dbReference>
<dbReference type="PANTHER" id="PTHR47707:SF1">
    <property type="entry name" value="NUDIX HYDROLASE FAMILY PROTEIN"/>
    <property type="match status" value="1"/>
</dbReference>
<comment type="catalytic activity">
    <reaction evidence="11">
        <text>8-oxo-GTP + H2O = 8-oxo-GMP + diphosphate + H(+)</text>
        <dbReference type="Rhea" id="RHEA:67616"/>
        <dbReference type="ChEBI" id="CHEBI:15377"/>
        <dbReference type="ChEBI" id="CHEBI:15378"/>
        <dbReference type="ChEBI" id="CHEBI:33019"/>
        <dbReference type="ChEBI" id="CHEBI:143553"/>
        <dbReference type="ChEBI" id="CHEBI:145694"/>
    </reaction>
</comment>
<dbReference type="GO" id="GO:0044715">
    <property type="term" value="F:8-oxo-dGDP phosphatase activity"/>
    <property type="evidence" value="ECO:0007669"/>
    <property type="project" value="TreeGrafter"/>
</dbReference>
<keyword evidence="9" id="KW-0234">DNA repair</keyword>
<evidence type="ECO:0000313" key="19">
    <source>
        <dbReference type="Proteomes" id="UP000254771"/>
    </source>
</evidence>
<evidence type="ECO:0000256" key="11">
    <source>
        <dbReference type="ARBA" id="ARBA00036904"/>
    </source>
</evidence>
<evidence type="ECO:0000256" key="5">
    <source>
        <dbReference type="ARBA" id="ARBA00022723"/>
    </source>
</evidence>
<proteinExistence type="inferred from homology"/>
<evidence type="ECO:0000313" key="18">
    <source>
        <dbReference type="EMBL" id="RDH87893.1"/>
    </source>
</evidence>
<keyword evidence="8" id="KW-0460">Magnesium</keyword>
<dbReference type="InterPro" id="IPR015797">
    <property type="entry name" value="NUDIX_hydrolase-like_dom_sf"/>
</dbReference>
<evidence type="ECO:0000256" key="10">
    <source>
        <dbReference type="ARBA" id="ARBA00035861"/>
    </source>
</evidence>
<name>A0A370DUB7_9GAMM</name>
<keyword evidence="7 18" id="KW-0378">Hydrolase</keyword>
<dbReference type="EMBL" id="QFXE01000005">
    <property type="protein sequence ID" value="RDH87893.1"/>
    <property type="molecule type" value="Genomic_DNA"/>
</dbReference>
<evidence type="ECO:0000256" key="7">
    <source>
        <dbReference type="ARBA" id="ARBA00022801"/>
    </source>
</evidence>
<dbReference type="CDD" id="cd03425">
    <property type="entry name" value="NUDIX_MutT_NudA_like"/>
    <property type="match status" value="1"/>
</dbReference>
<dbReference type="GO" id="GO:0046872">
    <property type="term" value="F:metal ion binding"/>
    <property type="evidence" value="ECO:0007669"/>
    <property type="project" value="UniProtKB-KW"/>
</dbReference>
<comment type="cofactor">
    <cofactor evidence="1">
        <name>Mg(2+)</name>
        <dbReference type="ChEBI" id="CHEBI:18420"/>
    </cofactor>
</comment>
<dbReference type="Proteomes" id="UP000254771">
    <property type="component" value="Unassembled WGS sequence"/>
</dbReference>
<dbReference type="CDD" id="cd00564">
    <property type="entry name" value="TMP_TenI"/>
    <property type="match status" value="1"/>
</dbReference>
<dbReference type="InterPro" id="IPR013785">
    <property type="entry name" value="Aldolase_TIM"/>
</dbReference>
<dbReference type="InterPro" id="IPR020476">
    <property type="entry name" value="Nudix_hydrolase"/>
</dbReference>
<dbReference type="PROSITE" id="PS51462">
    <property type="entry name" value="NUDIX"/>
    <property type="match status" value="1"/>
</dbReference>
<evidence type="ECO:0000256" key="2">
    <source>
        <dbReference type="ARBA" id="ARBA00005582"/>
    </source>
</evidence>
<dbReference type="SUPFAM" id="SSF51391">
    <property type="entry name" value="Thiamin phosphate synthase"/>
    <property type="match status" value="1"/>
</dbReference>
<evidence type="ECO:0000256" key="1">
    <source>
        <dbReference type="ARBA" id="ARBA00001946"/>
    </source>
</evidence>
<dbReference type="GO" id="GO:0035539">
    <property type="term" value="F:8-oxo-7,8-dihydrodeoxyguanosine triphosphate pyrophosphatase activity"/>
    <property type="evidence" value="ECO:0007669"/>
    <property type="project" value="UniProtKB-EC"/>
</dbReference>
<dbReference type="GO" id="GO:0009228">
    <property type="term" value="P:thiamine biosynthetic process"/>
    <property type="evidence" value="ECO:0007669"/>
    <property type="project" value="UniProtKB-KW"/>
</dbReference>
<dbReference type="GO" id="GO:0006281">
    <property type="term" value="P:DNA repair"/>
    <property type="evidence" value="ECO:0007669"/>
    <property type="project" value="UniProtKB-KW"/>
</dbReference>
<comment type="catalytic activity">
    <reaction evidence="10">
        <text>8-oxo-dGTP + H2O = 8-oxo-dGMP + diphosphate + H(+)</text>
        <dbReference type="Rhea" id="RHEA:31575"/>
        <dbReference type="ChEBI" id="CHEBI:15377"/>
        <dbReference type="ChEBI" id="CHEBI:15378"/>
        <dbReference type="ChEBI" id="CHEBI:33019"/>
        <dbReference type="ChEBI" id="CHEBI:63224"/>
        <dbReference type="ChEBI" id="CHEBI:77896"/>
        <dbReference type="EC" id="3.6.1.55"/>
    </reaction>
</comment>
<sequence>MMLIHVAAAAIEDDQGRILIARRPEHVHQGGLWEFPGGKLEAGESPLQALERELLEELDVRPLRSEPLIRITHHYETRSVLLDVHRVSAFAGTPRGVEGQPLRWCRPQEMRPEVFPAADRPVITALQLPSRYLITGTDSSRPEQFLQRLEHVLQQGVRIVQLRAHELSDQDYRALVDAARKTTGNVSARLILNRPDSVLDWAGLADGLHLNRHTLMSLQRRPANADLVGASCHDPEELARAVDLGLDYALLSPVLPTASHPDVEPLGWERFEAWVDQANLPVYALGGMRLEAMAEARRRGAQGIAAIRGLWPEN</sequence>
<keyword evidence="5" id="KW-0479">Metal-binding</keyword>
<evidence type="ECO:0000256" key="3">
    <source>
        <dbReference type="ARBA" id="ARBA00022457"/>
    </source>
</evidence>
<reference evidence="18 19" key="1">
    <citation type="journal article" date="2018" name="ISME J.">
        <title>Endosymbiont genomes yield clues of tubeworm success.</title>
        <authorList>
            <person name="Li Y."/>
            <person name="Liles M.R."/>
            <person name="Halanych K.M."/>
        </authorList>
    </citation>
    <scope>NUCLEOTIDE SEQUENCE [LARGE SCALE GENOMIC DNA]</scope>
    <source>
        <strain evidence="18">A1462</strain>
    </source>
</reference>
<dbReference type="Pfam" id="PF14815">
    <property type="entry name" value="NUDIX_4"/>
    <property type="match status" value="1"/>
</dbReference>
<evidence type="ECO:0000256" key="9">
    <source>
        <dbReference type="ARBA" id="ARBA00023204"/>
    </source>
</evidence>
<accession>A0A370DUB7</accession>
<dbReference type="InterPro" id="IPR020084">
    <property type="entry name" value="NUDIX_hydrolase_CS"/>
</dbReference>
<evidence type="ECO:0000256" key="4">
    <source>
        <dbReference type="ARBA" id="ARBA00022705"/>
    </source>
</evidence>
<dbReference type="PANTHER" id="PTHR47707">
    <property type="entry name" value="8-OXO-DGTP DIPHOSPHATASE"/>
    <property type="match status" value="1"/>
</dbReference>
<comment type="similarity">
    <text evidence="2">Belongs to the Nudix hydrolase family.</text>
</comment>
<dbReference type="EC" id="3.6.1.55" evidence="12"/>
<gene>
    <name evidence="18" type="ORF">DIZ78_04975</name>
</gene>
<evidence type="ECO:0000256" key="8">
    <source>
        <dbReference type="ARBA" id="ARBA00022842"/>
    </source>
</evidence>
<evidence type="ECO:0000256" key="12">
    <source>
        <dbReference type="ARBA" id="ARBA00038905"/>
    </source>
</evidence>
<keyword evidence="3" id="KW-0515">Mutator protein</keyword>
<dbReference type="Gene3D" id="3.20.20.70">
    <property type="entry name" value="Aldolase class I"/>
    <property type="match status" value="1"/>
</dbReference>
<dbReference type="SUPFAM" id="SSF55811">
    <property type="entry name" value="Nudix"/>
    <property type="match status" value="1"/>
</dbReference>
<evidence type="ECO:0000256" key="14">
    <source>
        <dbReference type="ARBA" id="ARBA00041592"/>
    </source>
</evidence>
<dbReference type="GO" id="GO:0006260">
    <property type="term" value="P:DNA replication"/>
    <property type="evidence" value="ECO:0007669"/>
    <property type="project" value="UniProtKB-KW"/>
</dbReference>
<dbReference type="InterPro" id="IPR047127">
    <property type="entry name" value="MutT-like"/>
</dbReference>
<dbReference type="InterPro" id="IPR029119">
    <property type="entry name" value="MutY_C"/>
</dbReference>
<dbReference type="InterPro" id="IPR022998">
    <property type="entry name" value="ThiamineP_synth_TenI"/>
</dbReference>
<keyword evidence="6" id="KW-0227">DNA damage</keyword>
<keyword evidence="4" id="KW-0235">DNA replication</keyword>
<evidence type="ECO:0000256" key="15">
    <source>
        <dbReference type="ARBA" id="ARBA00041979"/>
    </source>
</evidence>
<dbReference type="InterPro" id="IPR036206">
    <property type="entry name" value="ThiamineP_synth_sf"/>
</dbReference>
<dbReference type="Gene3D" id="3.90.79.10">
    <property type="entry name" value="Nucleoside Triphosphate Pyrophosphohydrolase"/>
    <property type="match status" value="1"/>
</dbReference>
<dbReference type="GO" id="GO:0044716">
    <property type="term" value="F:8-oxo-GDP phosphatase activity"/>
    <property type="evidence" value="ECO:0007669"/>
    <property type="project" value="TreeGrafter"/>
</dbReference>
<dbReference type="PRINTS" id="PR00502">
    <property type="entry name" value="NUDIXFAMILY"/>
</dbReference>
<evidence type="ECO:0000256" key="13">
    <source>
        <dbReference type="ARBA" id="ARBA00040794"/>
    </source>
</evidence>
<dbReference type="NCBIfam" id="NF006530">
    <property type="entry name" value="PRK08999.1"/>
    <property type="match status" value="1"/>
</dbReference>
<dbReference type="AlphaFoldDB" id="A0A370DUB7"/>
<comment type="caution">
    <text evidence="18">The sequence shown here is derived from an EMBL/GenBank/DDBJ whole genome shotgun (WGS) entry which is preliminary data.</text>
</comment>
<evidence type="ECO:0000256" key="6">
    <source>
        <dbReference type="ARBA" id="ARBA00022763"/>
    </source>
</evidence>
<dbReference type="InterPro" id="IPR000086">
    <property type="entry name" value="NUDIX_hydrolase_dom"/>
</dbReference>
<dbReference type="FunFam" id="3.90.79.10:FF:000014">
    <property type="entry name" value="8-oxo-dGTP diphosphatase MutT"/>
    <property type="match status" value="1"/>
</dbReference>
<organism evidence="18 19">
    <name type="scientific">endosymbiont of Escarpia spicata</name>
    <dbReference type="NCBI Taxonomy" id="2200908"/>
    <lineage>
        <taxon>Bacteria</taxon>
        <taxon>Pseudomonadati</taxon>
        <taxon>Pseudomonadota</taxon>
        <taxon>Gammaproteobacteria</taxon>
        <taxon>sulfur-oxidizing symbionts</taxon>
    </lineage>
</organism>
<dbReference type="PROSITE" id="PS00893">
    <property type="entry name" value="NUDIX_BOX"/>
    <property type="match status" value="1"/>
</dbReference>
<feature type="domain" description="Nudix hydrolase" evidence="17">
    <location>
        <begin position="2"/>
        <end position="130"/>
    </location>
</feature>
<evidence type="ECO:0000259" key="17">
    <source>
        <dbReference type="PROSITE" id="PS51462"/>
    </source>
</evidence>